<feature type="compositionally biased region" description="Basic and acidic residues" evidence="1">
    <location>
        <begin position="84"/>
        <end position="97"/>
    </location>
</feature>
<feature type="region of interest" description="Disordered" evidence="1">
    <location>
        <begin position="84"/>
        <end position="108"/>
    </location>
</feature>
<proteinExistence type="predicted"/>
<gene>
    <name evidence="2" type="ORF">GCM10011335_41230</name>
</gene>
<dbReference type="Proteomes" id="UP000613160">
    <property type="component" value="Unassembled WGS sequence"/>
</dbReference>
<reference evidence="2" key="2">
    <citation type="submission" date="2020-09" db="EMBL/GenBank/DDBJ databases">
        <authorList>
            <person name="Sun Q."/>
            <person name="Zhou Y."/>
        </authorList>
    </citation>
    <scope>NUCLEOTIDE SEQUENCE</scope>
    <source>
        <strain evidence="2">CGMCC 1.15493</strain>
    </source>
</reference>
<dbReference type="AlphaFoldDB" id="A0A916Y7W1"/>
<comment type="caution">
    <text evidence="2">The sequence shown here is derived from an EMBL/GenBank/DDBJ whole genome shotgun (WGS) entry which is preliminary data.</text>
</comment>
<protein>
    <submittedName>
        <fullName evidence="2">Uncharacterized protein</fullName>
    </submittedName>
</protein>
<name>A0A916Y7W1_9HYPH</name>
<evidence type="ECO:0000313" key="2">
    <source>
        <dbReference type="EMBL" id="GGD33984.1"/>
    </source>
</evidence>
<sequence length="108" mass="12449">MPFFSISRTSRSALSIGGIGMLAIALTGCLSPEQERRANLDDDRRSCSSMGARYGTSAHTECMLRQQERRDNASLRFAEQARIHSEIARNAQEMRDDRRRHRRHEKRD</sequence>
<reference evidence="2" key="1">
    <citation type="journal article" date="2014" name="Int. J. Syst. Evol. Microbiol.">
        <title>Complete genome sequence of Corynebacterium casei LMG S-19264T (=DSM 44701T), isolated from a smear-ripened cheese.</title>
        <authorList>
            <consortium name="US DOE Joint Genome Institute (JGI-PGF)"/>
            <person name="Walter F."/>
            <person name="Albersmeier A."/>
            <person name="Kalinowski J."/>
            <person name="Ruckert C."/>
        </authorList>
    </citation>
    <scope>NUCLEOTIDE SEQUENCE</scope>
    <source>
        <strain evidence="2">CGMCC 1.15493</strain>
    </source>
</reference>
<keyword evidence="3" id="KW-1185">Reference proteome</keyword>
<evidence type="ECO:0000313" key="3">
    <source>
        <dbReference type="Proteomes" id="UP000613160"/>
    </source>
</evidence>
<feature type="compositionally biased region" description="Basic residues" evidence="1">
    <location>
        <begin position="98"/>
        <end position="108"/>
    </location>
</feature>
<evidence type="ECO:0000256" key="1">
    <source>
        <dbReference type="SAM" id="MobiDB-lite"/>
    </source>
</evidence>
<accession>A0A916Y7W1</accession>
<dbReference type="EMBL" id="BMJJ01000011">
    <property type="protein sequence ID" value="GGD33984.1"/>
    <property type="molecule type" value="Genomic_DNA"/>
</dbReference>
<dbReference type="RefSeq" id="WP_188854345.1">
    <property type="nucleotide sequence ID" value="NZ_BMJJ01000011.1"/>
</dbReference>
<organism evidence="2 3">
    <name type="scientific">Aureimonas glaciei</name>
    <dbReference type="NCBI Taxonomy" id="1776957"/>
    <lineage>
        <taxon>Bacteria</taxon>
        <taxon>Pseudomonadati</taxon>
        <taxon>Pseudomonadota</taxon>
        <taxon>Alphaproteobacteria</taxon>
        <taxon>Hyphomicrobiales</taxon>
        <taxon>Aurantimonadaceae</taxon>
        <taxon>Aureimonas</taxon>
    </lineage>
</organism>